<protein>
    <submittedName>
        <fullName evidence="2">Uncharacterized protein</fullName>
    </submittedName>
</protein>
<dbReference type="AlphaFoldDB" id="A0AA40KDY6"/>
<evidence type="ECO:0000313" key="3">
    <source>
        <dbReference type="Proteomes" id="UP001177670"/>
    </source>
</evidence>
<comment type="caution">
    <text evidence="2">The sequence shown here is derived from an EMBL/GenBank/DDBJ whole genome shotgun (WGS) entry which is preliminary data.</text>
</comment>
<reference evidence="2" key="1">
    <citation type="submission" date="2021-10" db="EMBL/GenBank/DDBJ databases">
        <title>Melipona bicolor Genome sequencing and assembly.</title>
        <authorList>
            <person name="Araujo N.S."/>
            <person name="Arias M.C."/>
        </authorList>
    </citation>
    <scope>NUCLEOTIDE SEQUENCE</scope>
    <source>
        <strain evidence="2">USP_2M_L1-L4_2017</strain>
        <tissue evidence="2">Whole body</tissue>
    </source>
</reference>
<accession>A0AA40KDY6</accession>
<name>A0AA40KDY6_9HYME</name>
<sequence length="513" mass="58628">MPEIAITPKSSSSLSVSTSSREEPNQFFAKKKLTRCIQHKFLTYSQLPVRCQRPNRYYRPPRTSFRLANLATINHKTTINTTKSCPDNSTCSIYHVIDTSRCKKSLSMIDFSSLIMDAENGDLKSDSSSTIVEKFEENDKSKETIGNEMGISVGIRKWMDGFATSESEQAYSQFFQNPKKAATLVCHVLMLNAWRCRRSDVQYLRGTIDDLNQRIEHLHLQIIVLRRLLDTENSRVSKLTGDVHRVKIQFDETVKEKNTLKSASGELALVQQLIVKRKKKLYRDDTNIDETGSRFTNETVKMEDEIKRLTELSEARLVASENVRNELRTAQNQLRALDEQMSKDREKLLKLREDKKLLLEKVTASETLATERGMRADKAESTVEDLQLKLATQIALVESSQEQIERYSKELKAKEDEKIKLLKLLKSSEDTGRNLHLRAISLEAQLVDREVALERMQVAYNSQLAELNELKERLIRQSQEGGWSSRMLQIAGSVVRAPRAILRTLLSGPMLAS</sequence>
<feature type="coiled-coil region" evidence="1">
    <location>
        <begin position="320"/>
        <end position="354"/>
    </location>
</feature>
<dbReference type="Proteomes" id="UP001177670">
    <property type="component" value="Unassembled WGS sequence"/>
</dbReference>
<feature type="coiled-coil region" evidence="1">
    <location>
        <begin position="397"/>
        <end position="424"/>
    </location>
</feature>
<dbReference type="EMBL" id="JAHYIQ010000062">
    <property type="protein sequence ID" value="KAK1116814.1"/>
    <property type="molecule type" value="Genomic_DNA"/>
</dbReference>
<proteinExistence type="predicted"/>
<gene>
    <name evidence="2" type="ORF">K0M31_018094</name>
</gene>
<organism evidence="2 3">
    <name type="scientific">Melipona bicolor</name>
    <dbReference type="NCBI Taxonomy" id="60889"/>
    <lineage>
        <taxon>Eukaryota</taxon>
        <taxon>Metazoa</taxon>
        <taxon>Ecdysozoa</taxon>
        <taxon>Arthropoda</taxon>
        <taxon>Hexapoda</taxon>
        <taxon>Insecta</taxon>
        <taxon>Pterygota</taxon>
        <taxon>Neoptera</taxon>
        <taxon>Endopterygota</taxon>
        <taxon>Hymenoptera</taxon>
        <taxon>Apocrita</taxon>
        <taxon>Aculeata</taxon>
        <taxon>Apoidea</taxon>
        <taxon>Anthophila</taxon>
        <taxon>Apidae</taxon>
        <taxon>Melipona</taxon>
    </lineage>
</organism>
<evidence type="ECO:0000256" key="1">
    <source>
        <dbReference type="SAM" id="Coils"/>
    </source>
</evidence>
<feature type="coiled-coil region" evidence="1">
    <location>
        <begin position="453"/>
        <end position="480"/>
    </location>
</feature>
<keyword evidence="3" id="KW-1185">Reference proteome</keyword>
<evidence type="ECO:0000313" key="2">
    <source>
        <dbReference type="EMBL" id="KAK1116814.1"/>
    </source>
</evidence>
<keyword evidence="1" id="KW-0175">Coiled coil</keyword>